<proteinExistence type="predicted"/>
<dbReference type="EMBL" id="BK014709">
    <property type="protein sequence ID" value="DAD68797.1"/>
    <property type="molecule type" value="Genomic_DNA"/>
</dbReference>
<evidence type="ECO:0000313" key="1">
    <source>
        <dbReference type="EMBL" id="DAD68797.1"/>
    </source>
</evidence>
<organism evidence="1">
    <name type="scientific">Siphoviridae sp. ctPEx3</name>
    <dbReference type="NCBI Taxonomy" id="2823578"/>
    <lineage>
        <taxon>Viruses</taxon>
        <taxon>Duplodnaviria</taxon>
        <taxon>Heunggongvirae</taxon>
        <taxon>Uroviricota</taxon>
        <taxon>Caudoviricetes</taxon>
    </lineage>
</organism>
<protein>
    <submittedName>
        <fullName evidence="1">Uncharacterized protein</fullName>
    </submittedName>
</protein>
<name>A0A8S5LFG2_9CAUD</name>
<sequence>MAMDAILGGKVLVNGTDIWTEYGVFLCEKKRGDRNNLKAIMAPAKTKTHVAVDIREEDGEKYSSVLDVRNQARDVKLTFALYADTREAWLSQYRSFIAFLKHGDDGWLDIRFPDLDLTLHVFYKDGSDYEPLTYLWQAGRQASRFTVTFREPKPTI</sequence>
<accession>A0A8S5LFG2</accession>
<reference evidence="1" key="1">
    <citation type="journal article" date="2021" name="Proc. Natl. Acad. Sci. U.S.A.">
        <title>A Catalog of Tens of Thousands of Viruses from Human Metagenomes Reveals Hidden Associations with Chronic Diseases.</title>
        <authorList>
            <person name="Tisza M.J."/>
            <person name="Buck C.B."/>
        </authorList>
    </citation>
    <scope>NUCLEOTIDE SEQUENCE</scope>
    <source>
        <strain evidence="1">CtPEx3</strain>
    </source>
</reference>